<comment type="caution">
    <text evidence="3">The sequence shown here is derived from an EMBL/GenBank/DDBJ whole genome shotgun (WGS) entry which is preliminary data.</text>
</comment>
<dbReference type="EMBL" id="JATAAI010000035">
    <property type="protein sequence ID" value="KAK1735202.1"/>
    <property type="molecule type" value="Genomic_DNA"/>
</dbReference>
<reference evidence="3" key="1">
    <citation type="submission" date="2023-06" db="EMBL/GenBank/DDBJ databases">
        <title>Survivors Of The Sea: Transcriptome response of Skeletonema marinoi to long-term dormancy.</title>
        <authorList>
            <person name="Pinder M.I.M."/>
            <person name="Kourtchenko O."/>
            <person name="Robertson E.K."/>
            <person name="Larsson T."/>
            <person name="Maumus F."/>
            <person name="Osuna-Cruz C.M."/>
            <person name="Vancaester E."/>
            <person name="Stenow R."/>
            <person name="Vandepoele K."/>
            <person name="Ploug H."/>
            <person name="Bruchert V."/>
            <person name="Godhe A."/>
            <person name="Topel M."/>
        </authorList>
    </citation>
    <scope>NUCLEOTIDE SEQUENCE</scope>
    <source>
        <strain evidence="3">R05AC</strain>
    </source>
</reference>
<feature type="transmembrane region" description="Helical" evidence="1">
    <location>
        <begin position="354"/>
        <end position="371"/>
    </location>
</feature>
<evidence type="ECO:0000313" key="3">
    <source>
        <dbReference type="EMBL" id="KAK1735202.1"/>
    </source>
</evidence>
<proteinExistence type="predicted"/>
<evidence type="ECO:0000256" key="2">
    <source>
        <dbReference type="SAM" id="SignalP"/>
    </source>
</evidence>
<keyword evidence="1" id="KW-0472">Membrane</keyword>
<keyword evidence="1" id="KW-1133">Transmembrane helix</keyword>
<gene>
    <name evidence="3" type="ORF">QTG54_014268</name>
</gene>
<dbReference type="Proteomes" id="UP001224775">
    <property type="component" value="Unassembled WGS sequence"/>
</dbReference>
<keyword evidence="4" id="KW-1185">Reference proteome</keyword>
<dbReference type="AlphaFoldDB" id="A0AAD8XXB7"/>
<keyword evidence="2" id="KW-0732">Signal</keyword>
<keyword evidence="1" id="KW-0812">Transmembrane</keyword>
<feature type="chain" id="PRO_5041974522" evidence="2">
    <location>
        <begin position="16"/>
        <end position="394"/>
    </location>
</feature>
<sequence length="394" mass="43436">MKITALSLLFGSASATMRNNAGAPLQVKSNYDVERQLSGSGDYAVDMADLDDDASAGVRTARYSWYTNKDKSIDWSGYNIMPKKCFMYKGEYKIAYEMFKNNNNGCSKHSHGIFLSDVGPFAEAYALQNQYDSLYTYGENKYGNPESLDYTMCTAFEEANDDGTFTYVKLGCSDAGGLKLHTYSDSSCTVEITNNLGIYNDVKMTFGTCLSCTSNPSADDDVTMATFAEAGYTDDFSNYDAKLCATVHSNSDTSESCGWGCKRSVKKGSAATYSTSTGWNALEKFFLFFWSFAGIGLVWVVLKQRRMMSREDAIVEEAAMNGVGIKKRHVFPIALAVVFLTLLGMFMVWKKLTWLLLIGANVALFAQFVFLRRKAKKANAGGDGYVKDAGLQIS</sequence>
<feature type="transmembrane region" description="Helical" evidence="1">
    <location>
        <begin position="285"/>
        <end position="302"/>
    </location>
</feature>
<accession>A0AAD8XXB7</accession>
<name>A0AAD8XXB7_9STRA</name>
<protein>
    <submittedName>
        <fullName evidence="3">Uncharacterized protein</fullName>
    </submittedName>
</protein>
<evidence type="ECO:0000313" key="4">
    <source>
        <dbReference type="Proteomes" id="UP001224775"/>
    </source>
</evidence>
<feature type="transmembrane region" description="Helical" evidence="1">
    <location>
        <begin position="330"/>
        <end position="348"/>
    </location>
</feature>
<evidence type="ECO:0000256" key="1">
    <source>
        <dbReference type="SAM" id="Phobius"/>
    </source>
</evidence>
<organism evidence="3 4">
    <name type="scientific">Skeletonema marinoi</name>
    <dbReference type="NCBI Taxonomy" id="267567"/>
    <lineage>
        <taxon>Eukaryota</taxon>
        <taxon>Sar</taxon>
        <taxon>Stramenopiles</taxon>
        <taxon>Ochrophyta</taxon>
        <taxon>Bacillariophyta</taxon>
        <taxon>Coscinodiscophyceae</taxon>
        <taxon>Thalassiosirophycidae</taxon>
        <taxon>Thalassiosirales</taxon>
        <taxon>Skeletonemataceae</taxon>
        <taxon>Skeletonema</taxon>
        <taxon>Skeletonema marinoi-dohrnii complex</taxon>
    </lineage>
</organism>
<feature type="signal peptide" evidence="2">
    <location>
        <begin position="1"/>
        <end position="15"/>
    </location>
</feature>